<sequence>MIENGFLIKENQKKKKTPLEGILEQKKEESKLVRGLCFFFKKSRTRMAGFRQPNRLHKIRREI</sequence>
<protein>
    <submittedName>
        <fullName evidence="1">Uncharacterized protein</fullName>
    </submittedName>
</protein>
<accession>A0A2P2QW80</accession>
<proteinExistence type="predicted"/>
<name>A0A2P2QW80_RHIMU</name>
<evidence type="ECO:0000313" key="1">
    <source>
        <dbReference type="EMBL" id="MBX71269.1"/>
    </source>
</evidence>
<organism evidence="1">
    <name type="scientific">Rhizophora mucronata</name>
    <name type="common">Asiatic mangrove</name>
    <dbReference type="NCBI Taxonomy" id="61149"/>
    <lineage>
        <taxon>Eukaryota</taxon>
        <taxon>Viridiplantae</taxon>
        <taxon>Streptophyta</taxon>
        <taxon>Embryophyta</taxon>
        <taxon>Tracheophyta</taxon>
        <taxon>Spermatophyta</taxon>
        <taxon>Magnoliopsida</taxon>
        <taxon>eudicotyledons</taxon>
        <taxon>Gunneridae</taxon>
        <taxon>Pentapetalae</taxon>
        <taxon>rosids</taxon>
        <taxon>fabids</taxon>
        <taxon>Malpighiales</taxon>
        <taxon>Rhizophoraceae</taxon>
        <taxon>Rhizophora</taxon>
    </lineage>
</organism>
<dbReference type="EMBL" id="GGEC01090785">
    <property type="protein sequence ID" value="MBX71269.1"/>
    <property type="molecule type" value="Transcribed_RNA"/>
</dbReference>
<reference evidence="1" key="1">
    <citation type="submission" date="2018-02" db="EMBL/GenBank/DDBJ databases">
        <title>Rhizophora mucronata_Transcriptome.</title>
        <authorList>
            <person name="Meera S.P."/>
            <person name="Sreeshan A."/>
            <person name="Augustine A."/>
        </authorList>
    </citation>
    <scope>NUCLEOTIDE SEQUENCE</scope>
    <source>
        <tissue evidence="1">Leaf</tissue>
    </source>
</reference>
<dbReference type="AlphaFoldDB" id="A0A2P2QW80"/>